<dbReference type="EC" id="4.2.1.130" evidence="1"/>
<evidence type="ECO:0000313" key="4">
    <source>
        <dbReference type="EMBL" id="TIB16307.1"/>
    </source>
</evidence>
<dbReference type="CDD" id="cd03141">
    <property type="entry name" value="GATase1_Hsp31_like"/>
    <property type="match status" value="1"/>
</dbReference>
<organism evidence="4 5">
    <name type="scientific">Wallemia ichthyophaga</name>
    <dbReference type="NCBI Taxonomy" id="245174"/>
    <lineage>
        <taxon>Eukaryota</taxon>
        <taxon>Fungi</taxon>
        <taxon>Dikarya</taxon>
        <taxon>Basidiomycota</taxon>
        <taxon>Wallemiomycotina</taxon>
        <taxon>Wallemiomycetes</taxon>
        <taxon>Wallemiales</taxon>
        <taxon>Wallemiaceae</taxon>
        <taxon>Wallemia</taxon>
    </lineage>
</organism>
<dbReference type="AlphaFoldDB" id="A0A4T0ELB1"/>
<dbReference type="EMBL" id="SPOF01000004">
    <property type="protein sequence ID" value="TIB16307.1"/>
    <property type="molecule type" value="Genomic_DNA"/>
</dbReference>
<dbReference type="PANTHER" id="PTHR48094">
    <property type="entry name" value="PROTEIN/NUCLEIC ACID DEGLYCASE DJ-1-RELATED"/>
    <property type="match status" value="1"/>
</dbReference>
<protein>
    <recommendedName>
        <fullName evidence="1">D-lactate dehydratase</fullName>
        <ecNumber evidence="1">4.2.1.130</ecNumber>
    </recommendedName>
</protein>
<reference evidence="4 5" key="1">
    <citation type="submission" date="2019-03" db="EMBL/GenBank/DDBJ databases">
        <title>Sequencing 23 genomes of Wallemia ichthyophaga.</title>
        <authorList>
            <person name="Gostincar C."/>
        </authorList>
    </citation>
    <scope>NUCLEOTIDE SEQUENCE [LARGE SCALE GENOMIC DNA]</scope>
    <source>
        <strain evidence="4 5">EXF-8621</strain>
    </source>
</reference>
<evidence type="ECO:0000256" key="1">
    <source>
        <dbReference type="ARBA" id="ARBA00013134"/>
    </source>
</evidence>
<dbReference type="Proteomes" id="UP000306954">
    <property type="component" value="Unassembled WGS sequence"/>
</dbReference>
<evidence type="ECO:0000313" key="5">
    <source>
        <dbReference type="Proteomes" id="UP000306954"/>
    </source>
</evidence>
<dbReference type="InterPro" id="IPR050325">
    <property type="entry name" value="Prot/Nucl_acid_deglycase"/>
</dbReference>
<comment type="catalytic activity">
    <reaction evidence="2">
        <text>methylglyoxal + H2O = (R)-lactate + H(+)</text>
        <dbReference type="Rhea" id="RHEA:27754"/>
        <dbReference type="ChEBI" id="CHEBI:15377"/>
        <dbReference type="ChEBI" id="CHEBI:15378"/>
        <dbReference type="ChEBI" id="CHEBI:16004"/>
        <dbReference type="ChEBI" id="CHEBI:17158"/>
        <dbReference type="EC" id="4.2.1.130"/>
    </reaction>
</comment>
<accession>A0A4T0ELB1</accession>
<evidence type="ECO:0000256" key="2">
    <source>
        <dbReference type="ARBA" id="ARBA00048082"/>
    </source>
</evidence>
<proteinExistence type="predicted"/>
<dbReference type="InterPro" id="IPR029062">
    <property type="entry name" value="Class_I_gatase-like"/>
</dbReference>
<dbReference type="GO" id="GO:0005737">
    <property type="term" value="C:cytoplasm"/>
    <property type="evidence" value="ECO:0007669"/>
    <property type="project" value="TreeGrafter"/>
</dbReference>
<dbReference type="Gene3D" id="3.40.50.880">
    <property type="match status" value="1"/>
</dbReference>
<sequence length="237" mass="25569">MSSAVTLPKVLIVLSSATKTLKGEDTGVFISELAHPFYAIHQHVDITFASPTGHSVIDPGSIAMFKDDIESMSFLKDRADKYQNNVPLSQINPAEYDAVFLPGGHGPSIDLIKDNDAQRVISRIYQAGKPVAAVCHAGGVLGNVVDKHSESIYKGRQATAFSNTEEEMVGKVQSISETPEDHIKRHGGVYVKADQPWGECVIVDKNANGVYISGQNPASAKKLGDEFLKAIHEGVQK</sequence>
<dbReference type="PANTHER" id="PTHR48094:SF22">
    <property type="entry name" value="DJ-1_PFPI DOMAIN-CONTAINING PROTEIN"/>
    <property type="match status" value="1"/>
</dbReference>
<comment type="caution">
    <text evidence="4">The sequence shown here is derived from an EMBL/GenBank/DDBJ whole genome shotgun (WGS) entry which is preliminary data.</text>
</comment>
<dbReference type="OMA" id="GEKTGFW"/>
<evidence type="ECO:0000259" key="3">
    <source>
        <dbReference type="Pfam" id="PF01965"/>
    </source>
</evidence>
<gene>
    <name evidence="4" type="ORF">E3P90_00463</name>
</gene>
<dbReference type="GO" id="GO:0019243">
    <property type="term" value="P:methylglyoxal catabolic process to D-lactate via S-lactoyl-glutathione"/>
    <property type="evidence" value="ECO:0007669"/>
    <property type="project" value="TreeGrafter"/>
</dbReference>
<feature type="domain" description="DJ-1/PfpI" evidence="3">
    <location>
        <begin position="80"/>
        <end position="227"/>
    </location>
</feature>
<dbReference type="SUPFAM" id="SSF52317">
    <property type="entry name" value="Class I glutamine amidotransferase-like"/>
    <property type="match status" value="1"/>
</dbReference>
<dbReference type="GO" id="GO:0019172">
    <property type="term" value="F:glyoxalase III activity"/>
    <property type="evidence" value="ECO:0007669"/>
    <property type="project" value="UniProtKB-EC"/>
</dbReference>
<dbReference type="InterPro" id="IPR002818">
    <property type="entry name" value="DJ-1/PfpI"/>
</dbReference>
<dbReference type="Pfam" id="PF01965">
    <property type="entry name" value="DJ-1_PfpI"/>
    <property type="match status" value="1"/>
</dbReference>
<name>A0A4T0ELB1_WALIC</name>